<dbReference type="Proteomes" id="UP000019151">
    <property type="component" value="Plasmid 1"/>
</dbReference>
<keyword evidence="3" id="KW-1185">Reference proteome</keyword>
<dbReference type="KEGG" id="gba:J421_5112"/>
<proteinExistence type="predicted"/>
<accession>W0RQ93</accession>
<evidence type="ECO:0008006" key="4">
    <source>
        <dbReference type="Google" id="ProtNLM"/>
    </source>
</evidence>
<sequence>MRRAMVLGLAALCAASLSCGRSTEAPSRGRLQVFVHWQNEALAGRRLEIVELGAAQATDRNGMAEFVLPPGTFTLRAYVNAGGPAGRREVRVSVAEGRTTRVDVVDCVPCLSPTSSPGVRPRSRSIGPSGLAQRTPGGNVRAGVVDPRAGADMRRIVRDVAGGSLVLGIAAAVAVAGAQPTVQASACEPGAFPLRADTLQAMVRALYPESAALTPGDSLATVALVFDADCRLTHHAMGRRRAFGMHVDTAFAQIMPGVRAAPWRVSGYTVLGPSAPRGAEIAWVILRADSVRR</sequence>
<dbReference type="EMBL" id="CP007129">
    <property type="protein sequence ID" value="AHG92647.1"/>
    <property type="molecule type" value="Genomic_DNA"/>
</dbReference>
<evidence type="ECO:0000313" key="3">
    <source>
        <dbReference type="Proteomes" id="UP000019151"/>
    </source>
</evidence>
<dbReference type="HOGENOM" id="CLU_949159_0_0_0"/>
<gene>
    <name evidence="2" type="ORF">J421_5112</name>
</gene>
<protein>
    <recommendedName>
        <fullName evidence="4">Lipoprotein</fullName>
    </recommendedName>
</protein>
<dbReference type="AlphaFoldDB" id="W0RQ93"/>
<feature type="region of interest" description="Disordered" evidence="1">
    <location>
        <begin position="115"/>
        <end position="140"/>
    </location>
</feature>
<dbReference type="InParanoid" id="W0RQ93"/>
<geneLocation type="plasmid" evidence="2 3">
    <name>1</name>
</geneLocation>
<name>W0RQ93_9BACT</name>
<organism evidence="2 3">
    <name type="scientific">Gemmatirosa kalamazoonensis</name>
    <dbReference type="NCBI Taxonomy" id="861299"/>
    <lineage>
        <taxon>Bacteria</taxon>
        <taxon>Pseudomonadati</taxon>
        <taxon>Gemmatimonadota</taxon>
        <taxon>Gemmatimonadia</taxon>
        <taxon>Gemmatimonadales</taxon>
        <taxon>Gemmatimonadaceae</taxon>
        <taxon>Gemmatirosa</taxon>
    </lineage>
</organism>
<evidence type="ECO:0000256" key="1">
    <source>
        <dbReference type="SAM" id="MobiDB-lite"/>
    </source>
</evidence>
<keyword evidence="2" id="KW-0614">Plasmid</keyword>
<evidence type="ECO:0000313" key="2">
    <source>
        <dbReference type="EMBL" id="AHG92647.1"/>
    </source>
</evidence>
<reference evidence="2 3" key="1">
    <citation type="journal article" date="2014" name="Genome Announc.">
        <title>Genome Sequence and Methylome of Soil Bacterium Gemmatirosa kalamazoonensis KBS708T, a Member of the Rarely Cultivated Gemmatimonadetes Phylum.</title>
        <authorList>
            <person name="Debruyn J.M."/>
            <person name="Radosevich M."/>
            <person name="Wommack K.E."/>
            <person name="Polson S.W."/>
            <person name="Hauser L.J."/>
            <person name="Fawaz M.N."/>
            <person name="Korlach J."/>
            <person name="Tsai Y.C."/>
        </authorList>
    </citation>
    <scope>NUCLEOTIDE SEQUENCE [LARGE SCALE GENOMIC DNA]</scope>
    <source>
        <strain evidence="2 3">KBS708</strain>
        <plasmid evidence="3">Plasmid 1</plasmid>
    </source>
</reference>
<dbReference type="PROSITE" id="PS51257">
    <property type="entry name" value="PROKAR_LIPOPROTEIN"/>
    <property type="match status" value="1"/>
</dbReference>